<dbReference type="Proteomes" id="UP000219167">
    <property type="component" value="Unassembled WGS sequence"/>
</dbReference>
<dbReference type="RefSeq" id="WP_097141678.1">
    <property type="nucleotide sequence ID" value="NZ_OBQD01000013.1"/>
</dbReference>
<evidence type="ECO:0000313" key="2">
    <source>
        <dbReference type="Proteomes" id="UP000219167"/>
    </source>
</evidence>
<reference evidence="1 2" key="1">
    <citation type="submission" date="2017-08" db="EMBL/GenBank/DDBJ databases">
        <authorList>
            <person name="de Groot N.N."/>
        </authorList>
    </citation>
    <scope>NUCLEOTIDE SEQUENCE [LARGE SCALE GENOMIC DNA]</scope>
    <source>
        <strain evidence="1 2">JC85</strain>
    </source>
</reference>
<dbReference type="OrthoDB" id="8403803at2"/>
<accession>A0A285USU4</accession>
<evidence type="ECO:0000313" key="1">
    <source>
        <dbReference type="EMBL" id="SOC44924.1"/>
    </source>
</evidence>
<organism evidence="1 2">
    <name type="scientific">Rhizobium subbaraonis</name>
    <dbReference type="NCBI Taxonomy" id="908946"/>
    <lineage>
        <taxon>Bacteria</taxon>
        <taxon>Pseudomonadati</taxon>
        <taxon>Pseudomonadota</taxon>
        <taxon>Alphaproteobacteria</taxon>
        <taxon>Hyphomicrobiales</taxon>
        <taxon>Rhizobiaceae</taxon>
        <taxon>Rhizobium/Agrobacterium group</taxon>
        <taxon>Rhizobium</taxon>
    </lineage>
</organism>
<protein>
    <submittedName>
        <fullName evidence="1">Uncharacterized protein</fullName>
    </submittedName>
</protein>
<gene>
    <name evidence="1" type="ORF">SAMN05892877_113163</name>
</gene>
<name>A0A285USU4_9HYPH</name>
<proteinExistence type="predicted"/>
<dbReference type="AlphaFoldDB" id="A0A285USU4"/>
<keyword evidence="2" id="KW-1185">Reference proteome</keyword>
<sequence length="85" mass="9204">MPQFSFATTDCDGASGPDAICDLQDYGSAVTQARKALAAMALGGLPDEARPYSVRIYDGTGEILAEFSLEFHAEFYSSRYPDPMQ</sequence>
<dbReference type="EMBL" id="OBQD01000013">
    <property type="protein sequence ID" value="SOC44924.1"/>
    <property type="molecule type" value="Genomic_DNA"/>
</dbReference>